<accession>A0A212IXU4</accession>
<proteinExistence type="predicted"/>
<dbReference type="AlphaFoldDB" id="A0A212IXU4"/>
<protein>
    <submittedName>
        <fullName evidence="1">Uncharacterized protein</fullName>
    </submittedName>
</protein>
<organism evidence="1">
    <name type="scientific">uncultured delta proteobacterium</name>
    <dbReference type="NCBI Taxonomy" id="34034"/>
    <lineage>
        <taxon>Bacteria</taxon>
        <taxon>Deltaproteobacteria</taxon>
        <taxon>environmental samples</taxon>
    </lineage>
</organism>
<dbReference type="EMBL" id="FLUQ01000001">
    <property type="protein sequence ID" value="SBV92041.1"/>
    <property type="molecule type" value="Genomic_DNA"/>
</dbReference>
<dbReference type="Gene3D" id="2.160.20.160">
    <property type="match status" value="1"/>
</dbReference>
<evidence type="ECO:0000313" key="1">
    <source>
        <dbReference type="EMBL" id="SBV92041.1"/>
    </source>
</evidence>
<gene>
    <name evidence="1" type="ORF">KL86DPRO_10293</name>
</gene>
<reference evidence="1" key="1">
    <citation type="submission" date="2016-04" db="EMBL/GenBank/DDBJ databases">
        <authorList>
            <person name="Evans L.H."/>
            <person name="Alamgir A."/>
            <person name="Owens N."/>
            <person name="Weber N.D."/>
            <person name="Virtaneva K."/>
            <person name="Barbian K."/>
            <person name="Babar A."/>
            <person name="Rosenke K."/>
        </authorList>
    </citation>
    <scope>NUCLEOTIDE SEQUENCE</scope>
    <source>
        <strain evidence="1">86</strain>
    </source>
</reference>
<sequence>MFDIKGAVKNLDYTGSNGADTLVLKGALSNSTINMGQGANTLIAENAKGAGQAITNTAIKSYGSTSILAGKYTAGATGNTIDLGVGAHSVTLASITATRGVRATVKMDVAGSDDQSLTVKGAVSNLDYTGSNGADTLTLSGALSNSTINLGGGANALTAKNAKGVGQAVTNTGITSNGSTTIEAGKYTAGATGNTIDLGAGSHSVTLASIAAAKGLLATVKMDVAGSQAQSLAVKGAVTYASISAGNGKGTVSAGSMTNSTLTMGNDSGLVSRTIDIAGNMASSTVKAGGGGTAMTVGGSVKNSAVEAGKGDNSLAIGKAASGLTYKGSSQKDDVSVKGSLSASTLDLGDGTNSVTVATLGKTGGLVGQTISDTTITATGAASTSITAGKYLSGKTGSQITFGTGVNSLRLMG</sequence>
<name>A0A212IXU4_9DELT</name>